<evidence type="ECO:0000259" key="1">
    <source>
        <dbReference type="Pfam" id="PF00144"/>
    </source>
</evidence>
<evidence type="ECO:0000313" key="3">
    <source>
        <dbReference type="Proteomes" id="UP000611723"/>
    </source>
</evidence>
<dbReference type="Proteomes" id="UP000611723">
    <property type="component" value="Unassembled WGS sequence"/>
</dbReference>
<accession>A0A935CDP6</accession>
<dbReference type="SUPFAM" id="SSF56601">
    <property type="entry name" value="beta-lactamase/transpeptidase-like"/>
    <property type="match status" value="1"/>
</dbReference>
<proteinExistence type="predicted"/>
<keyword evidence="3" id="KW-1185">Reference proteome</keyword>
<dbReference type="GO" id="GO:0016787">
    <property type="term" value="F:hydrolase activity"/>
    <property type="evidence" value="ECO:0007669"/>
    <property type="project" value="UniProtKB-KW"/>
</dbReference>
<dbReference type="PANTHER" id="PTHR43283">
    <property type="entry name" value="BETA-LACTAMASE-RELATED"/>
    <property type="match status" value="1"/>
</dbReference>
<dbReference type="InterPro" id="IPR050789">
    <property type="entry name" value="Diverse_Enzym_Activities"/>
</dbReference>
<dbReference type="RefSeq" id="WP_201432823.1">
    <property type="nucleotide sequence ID" value="NZ_JAEQBW010000014.1"/>
</dbReference>
<gene>
    <name evidence="2" type="ORF">JKA74_18965</name>
</gene>
<protein>
    <submittedName>
        <fullName evidence="2">Serine hydrolase</fullName>
    </submittedName>
</protein>
<keyword evidence="2" id="KW-0378">Hydrolase</keyword>
<dbReference type="EMBL" id="JAEQBW010000014">
    <property type="protein sequence ID" value="MBK6267133.1"/>
    <property type="molecule type" value="Genomic_DNA"/>
</dbReference>
<dbReference type="Gene3D" id="3.40.710.10">
    <property type="entry name" value="DD-peptidase/beta-lactamase superfamily"/>
    <property type="match status" value="1"/>
</dbReference>
<dbReference type="Pfam" id="PF00144">
    <property type="entry name" value="Beta-lactamase"/>
    <property type="match status" value="1"/>
</dbReference>
<organism evidence="2 3">
    <name type="scientific">Marivirga aurantiaca</name>
    <dbReference type="NCBI Taxonomy" id="2802615"/>
    <lineage>
        <taxon>Bacteria</taxon>
        <taxon>Pseudomonadati</taxon>
        <taxon>Bacteroidota</taxon>
        <taxon>Cytophagia</taxon>
        <taxon>Cytophagales</taxon>
        <taxon>Marivirgaceae</taxon>
        <taxon>Marivirga</taxon>
    </lineage>
</organism>
<reference evidence="2" key="1">
    <citation type="submission" date="2021-01" db="EMBL/GenBank/DDBJ databases">
        <title>Marivirga aurantiaca sp. nov., isolated from intertidal surface sediments.</title>
        <authorList>
            <person name="Zhang M."/>
        </authorList>
    </citation>
    <scope>NUCLEOTIDE SEQUENCE</scope>
    <source>
        <strain evidence="2">S37H4</strain>
    </source>
</reference>
<name>A0A935CDP6_9BACT</name>
<dbReference type="PANTHER" id="PTHR43283:SF14">
    <property type="entry name" value="BLL8153 PROTEIN"/>
    <property type="match status" value="1"/>
</dbReference>
<dbReference type="InterPro" id="IPR012338">
    <property type="entry name" value="Beta-lactam/transpept-like"/>
</dbReference>
<comment type="caution">
    <text evidence="2">The sequence shown here is derived from an EMBL/GenBank/DDBJ whole genome shotgun (WGS) entry which is preliminary data.</text>
</comment>
<feature type="domain" description="Beta-lactamase-related" evidence="1">
    <location>
        <begin position="79"/>
        <end position="349"/>
    </location>
</feature>
<dbReference type="InterPro" id="IPR001466">
    <property type="entry name" value="Beta-lactam-related"/>
</dbReference>
<sequence>MIKKTLRICLFLIIFLGIIYILLPKHAQRAFLYLTANIDDYEIFENRTVAASNPEPWKKAREYNKYELGDIYQETLDRYETTAFLIIKDTAILFEKYYLGYSEEDISNSFSAAKSIIGLLVGVAIQEGKIESVFQPVADFLPSFEKEGKEKIVIRDLLTMSSGLEWKEAYMNPFSVTTEAYYGSDLKSMVENLRMDGKPAEEFSYQSINTQVLAEVLEIATGQSVSDYATNRLWRKIGAETDALWSLDKSGGMEKAFCCFNATARDFARIGQLVLNKGQWNGKHVVPADYIEVATSPATFIGSDKKVDHYGYQWWILDWNGKQIPYARGILGQYIFVLRDKNAVVVRLGKQRDKIYQGQHPQDVLNYVEAAYALLK</sequence>
<evidence type="ECO:0000313" key="2">
    <source>
        <dbReference type="EMBL" id="MBK6267133.1"/>
    </source>
</evidence>
<dbReference type="AlphaFoldDB" id="A0A935CDP6"/>